<dbReference type="RefSeq" id="XP_016441453.1">
    <property type="nucleotide sequence ID" value="XM_016585967.2"/>
</dbReference>
<dbReference type="Proteomes" id="UP000790787">
    <property type="component" value="Chromosome 15"/>
</dbReference>
<dbReference type="AlphaFoldDB" id="A0A1S3XNG9"/>
<reference evidence="3" key="2">
    <citation type="submission" date="2025-08" db="UniProtKB">
        <authorList>
            <consortium name="RefSeq"/>
        </authorList>
    </citation>
    <scope>IDENTIFICATION</scope>
    <source>
        <tissue evidence="3">Leaf</tissue>
    </source>
</reference>
<dbReference type="RefSeq" id="XP_016441453.1">
    <property type="nucleotide sequence ID" value="XM_016585967.1"/>
</dbReference>
<organism evidence="2 3">
    <name type="scientific">Nicotiana tabacum</name>
    <name type="common">Common tobacco</name>
    <dbReference type="NCBI Taxonomy" id="4097"/>
    <lineage>
        <taxon>Eukaryota</taxon>
        <taxon>Viridiplantae</taxon>
        <taxon>Streptophyta</taxon>
        <taxon>Embryophyta</taxon>
        <taxon>Tracheophyta</taxon>
        <taxon>Spermatophyta</taxon>
        <taxon>Magnoliopsida</taxon>
        <taxon>eudicotyledons</taxon>
        <taxon>Gunneridae</taxon>
        <taxon>Pentapetalae</taxon>
        <taxon>asterids</taxon>
        <taxon>lamiids</taxon>
        <taxon>Solanales</taxon>
        <taxon>Solanaceae</taxon>
        <taxon>Nicotianoideae</taxon>
        <taxon>Nicotianeae</taxon>
        <taxon>Nicotiana</taxon>
    </lineage>
</organism>
<dbReference type="PANTHER" id="PTHR34190">
    <property type="entry name" value="EXPRESSED PROTEIN"/>
    <property type="match status" value="1"/>
</dbReference>
<feature type="region of interest" description="Disordered" evidence="1">
    <location>
        <begin position="133"/>
        <end position="173"/>
    </location>
</feature>
<evidence type="ECO:0000256" key="1">
    <source>
        <dbReference type="SAM" id="MobiDB-lite"/>
    </source>
</evidence>
<dbReference type="OrthoDB" id="1225832at2759"/>
<feature type="compositionally biased region" description="Basic and acidic residues" evidence="1">
    <location>
        <begin position="146"/>
        <end position="163"/>
    </location>
</feature>
<accession>A0A1S3XNG9</accession>
<gene>
    <name evidence="3" type="primary">LOC107767053</name>
</gene>
<proteinExistence type="predicted"/>
<dbReference type="GeneID" id="107767053"/>
<reference evidence="2" key="1">
    <citation type="journal article" date="2014" name="Nat. Commun.">
        <title>The tobacco genome sequence and its comparison with those of tomato and potato.</title>
        <authorList>
            <person name="Sierro N."/>
            <person name="Battey J.N."/>
            <person name="Ouadi S."/>
            <person name="Bakaher N."/>
            <person name="Bovet L."/>
            <person name="Willig A."/>
            <person name="Goepfert S."/>
            <person name="Peitsch M.C."/>
            <person name="Ivanov N.V."/>
        </authorList>
    </citation>
    <scope>NUCLEOTIDE SEQUENCE [LARGE SCALE GENOMIC DNA]</scope>
</reference>
<protein>
    <submittedName>
        <fullName evidence="3">Uncharacterized protein LOC107767053</fullName>
    </submittedName>
</protein>
<dbReference type="PaxDb" id="4097-A0A1S3XNG9"/>
<dbReference type="PANTHER" id="PTHR34190:SF10">
    <property type="entry name" value="TERNARY COMPLEX FACTOR MIP1 LEUCINE-ZIPPER DOMAIN-CONTAINING PROTEIN"/>
    <property type="match status" value="1"/>
</dbReference>
<keyword evidence="2" id="KW-1185">Reference proteome</keyword>
<sequence>MNPLDSIVVKRIEEKEKVKKKSIIRQKTVSICCKGKGQFVPMKVEIQETSSKNSLLDRLTYLETRLFQLCLEIEAAKTSCSSNIQTPFTERSRNDTKKQTDWNSYPTFDYPKPPCKSQSQLCLNECESSQNKSHRMAQDLEQPSSMKKELHFGRSKSTKDGKNTSKNGKKNLKASWPHLRILGC</sequence>
<evidence type="ECO:0000313" key="3">
    <source>
        <dbReference type="RefSeq" id="XP_016441453.1"/>
    </source>
</evidence>
<evidence type="ECO:0000313" key="2">
    <source>
        <dbReference type="Proteomes" id="UP000790787"/>
    </source>
</evidence>
<dbReference type="KEGG" id="nta:107767053"/>
<dbReference type="STRING" id="4097.A0A1S3XNG9"/>
<name>A0A1S3XNG9_TOBAC</name>